<dbReference type="EMBL" id="CM023476">
    <property type="protein sequence ID" value="KAH7941549.1"/>
    <property type="molecule type" value="Genomic_DNA"/>
</dbReference>
<name>A0ACB8CFN3_DERSI</name>
<organism evidence="1 2">
    <name type="scientific">Dermacentor silvarum</name>
    <name type="common">Tick</name>
    <dbReference type="NCBI Taxonomy" id="543639"/>
    <lineage>
        <taxon>Eukaryota</taxon>
        <taxon>Metazoa</taxon>
        <taxon>Ecdysozoa</taxon>
        <taxon>Arthropoda</taxon>
        <taxon>Chelicerata</taxon>
        <taxon>Arachnida</taxon>
        <taxon>Acari</taxon>
        <taxon>Parasitiformes</taxon>
        <taxon>Ixodida</taxon>
        <taxon>Ixodoidea</taxon>
        <taxon>Ixodidae</taxon>
        <taxon>Rhipicephalinae</taxon>
        <taxon>Dermacentor</taxon>
    </lineage>
</organism>
<protein>
    <submittedName>
        <fullName evidence="1">Uncharacterized protein</fullName>
    </submittedName>
</protein>
<keyword evidence="2" id="KW-1185">Reference proteome</keyword>
<evidence type="ECO:0000313" key="2">
    <source>
        <dbReference type="Proteomes" id="UP000821865"/>
    </source>
</evidence>
<gene>
    <name evidence="1" type="ORF">HPB49_014815</name>
</gene>
<sequence length="162" mass="18321">METCLMWREKSTDLQTVVMSLSSLSQIFHVINASVVNAWLEYRSEAAARGLMPGKQLDLLDFALHITEAPAQADSQPKVQKRGRPSLSPLVTSKKARYAENRPAQDIRFDQVGHWPLRADSRDQCCKLEGCTGQTRIMCEKCNVHLCPSKARNCFRGFHMNN</sequence>
<evidence type="ECO:0000313" key="1">
    <source>
        <dbReference type="EMBL" id="KAH7941549.1"/>
    </source>
</evidence>
<reference evidence="1" key="1">
    <citation type="submission" date="2020-05" db="EMBL/GenBank/DDBJ databases">
        <title>Large-scale comparative analyses of tick genomes elucidate their genetic diversity and vector capacities.</title>
        <authorList>
            <person name="Jia N."/>
            <person name="Wang J."/>
            <person name="Shi W."/>
            <person name="Du L."/>
            <person name="Sun Y."/>
            <person name="Zhan W."/>
            <person name="Jiang J."/>
            <person name="Wang Q."/>
            <person name="Zhang B."/>
            <person name="Ji P."/>
            <person name="Sakyi L.B."/>
            <person name="Cui X."/>
            <person name="Yuan T."/>
            <person name="Jiang B."/>
            <person name="Yang W."/>
            <person name="Lam T.T.-Y."/>
            <person name="Chang Q."/>
            <person name="Ding S."/>
            <person name="Wang X."/>
            <person name="Zhu J."/>
            <person name="Ruan X."/>
            <person name="Zhao L."/>
            <person name="Wei J."/>
            <person name="Que T."/>
            <person name="Du C."/>
            <person name="Cheng J."/>
            <person name="Dai P."/>
            <person name="Han X."/>
            <person name="Huang E."/>
            <person name="Gao Y."/>
            <person name="Liu J."/>
            <person name="Shao H."/>
            <person name="Ye R."/>
            <person name="Li L."/>
            <person name="Wei W."/>
            <person name="Wang X."/>
            <person name="Wang C."/>
            <person name="Yang T."/>
            <person name="Huo Q."/>
            <person name="Li W."/>
            <person name="Guo W."/>
            <person name="Chen H."/>
            <person name="Zhou L."/>
            <person name="Ni X."/>
            <person name="Tian J."/>
            <person name="Zhou Y."/>
            <person name="Sheng Y."/>
            <person name="Liu T."/>
            <person name="Pan Y."/>
            <person name="Xia L."/>
            <person name="Li J."/>
            <person name="Zhao F."/>
            <person name="Cao W."/>
        </authorList>
    </citation>
    <scope>NUCLEOTIDE SEQUENCE</scope>
    <source>
        <strain evidence="1">Dsil-2018</strain>
    </source>
</reference>
<dbReference type="Proteomes" id="UP000821865">
    <property type="component" value="Chromosome 7"/>
</dbReference>
<accession>A0ACB8CFN3</accession>
<comment type="caution">
    <text evidence="1">The sequence shown here is derived from an EMBL/GenBank/DDBJ whole genome shotgun (WGS) entry which is preliminary data.</text>
</comment>
<proteinExistence type="predicted"/>